<keyword evidence="1" id="KW-0812">Transmembrane</keyword>
<comment type="caution">
    <text evidence="2">The sequence shown here is derived from an EMBL/GenBank/DDBJ whole genome shotgun (WGS) entry which is preliminary data.</text>
</comment>
<evidence type="ECO:0000313" key="3">
    <source>
        <dbReference type="Proteomes" id="UP000267469"/>
    </source>
</evidence>
<reference evidence="2 3" key="1">
    <citation type="submission" date="2018-10" db="EMBL/GenBank/DDBJ databases">
        <title>Sinomicrobium pectinilyticum sp. nov., a pectinase-producing bacterium isolated from alkaline and saline soil, and emended description of the genus Sinomicrobium.</title>
        <authorList>
            <person name="Cheng B."/>
            <person name="Li C."/>
            <person name="Lai Q."/>
            <person name="Du M."/>
            <person name="Shao Z."/>
            <person name="Xu P."/>
            <person name="Yang C."/>
        </authorList>
    </citation>
    <scope>NUCLEOTIDE SEQUENCE [LARGE SCALE GENOMIC DNA]</scope>
    <source>
        <strain evidence="2 3">5DNS001</strain>
    </source>
</reference>
<accession>A0A3N0ETX8</accession>
<organism evidence="2 3">
    <name type="scientific">Sinomicrobium pectinilyticum</name>
    <dbReference type="NCBI Taxonomy" id="1084421"/>
    <lineage>
        <taxon>Bacteria</taxon>
        <taxon>Pseudomonadati</taxon>
        <taxon>Bacteroidota</taxon>
        <taxon>Flavobacteriia</taxon>
        <taxon>Flavobacteriales</taxon>
        <taxon>Flavobacteriaceae</taxon>
        <taxon>Sinomicrobium</taxon>
    </lineage>
</organism>
<feature type="transmembrane region" description="Helical" evidence="1">
    <location>
        <begin position="49"/>
        <end position="71"/>
    </location>
</feature>
<feature type="transmembrane region" description="Helical" evidence="1">
    <location>
        <begin position="100"/>
        <end position="119"/>
    </location>
</feature>
<feature type="transmembrane region" description="Helical" evidence="1">
    <location>
        <begin position="78"/>
        <end position="94"/>
    </location>
</feature>
<sequence>MEFLVLVITALAGALGTYYCCNRFAWSPVRSSATLSMIVALFFKIFPDVLSQSLAETIPVVFIGATFVGMVSGRQTTSYFGISLAAVIYGIILLNMSDYFHGYGGALGTTACVALLVVLSSRYLKSDKKAYVGTRKVWKQVKKPIRKG</sequence>
<dbReference type="EMBL" id="RJTM01000027">
    <property type="protein sequence ID" value="RNL91353.1"/>
    <property type="molecule type" value="Genomic_DNA"/>
</dbReference>
<dbReference type="RefSeq" id="WP_123214892.1">
    <property type="nucleotide sequence ID" value="NZ_RJTM01000027.1"/>
</dbReference>
<protein>
    <submittedName>
        <fullName evidence="2">Uncharacterized protein</fullName>
    </submittedName>
</protein>
<keyword evidence="3" id="KW-1185">Reference proteome</keyword>
<gene>
    <name evidence="2" type="ORF">ED312_04880</name>
</gene>
<evidence type="ECO:0000313" key="2">
    <source>
        <dbReference type="EMBL" id="RNL91353.1"/>
    </source>
</evidence>
<keyword evidence="1" id="KW-0472">Membrane</keyword>
<evidence type="ECO:0000256" key="1">
    <source>
        <dbReference type="SAM" id="Phobius"/>
    </source>
</evidence>
<dbReference type="AlphaFoldDB" id="A0A3N0ETX8"/>
<name>A0A3N0ETX8_SINP1</name>
<dbReference type="OrthoDB" id="768533at2"/>
<proteinExistence type="predicted"/>
<keyword evidence="1" id="KW-1133">Transmembrane helix</keyword>
<dbReference type="Proteomes" id="UP000267469">
    <property type="component" value="Unassembled WGS sequence"/>
</dbReference>